<feature type="active site" evidence="6 7">
    <location>
        <position position="349"/>
    </location>
</feature>
<comment type="similarity">
    <text evidence="1">Belongs to the peptidase C2 family.</text>
</comment>
<sequence>MELEQDLKEHGVDVVCSKMDSVISMRAHGATGKRLVETLRLMDKYVALKVTKLVKACADHIYCDPCFGPNDADLSGARALCKNGDVVPSKGGSQHQAKVLKLLKEDKLRWERPRYAAATQNVLEESDESDSHRPTDDDPVFCDDGELFRGGLASSGDVIQGNLGDCWFLGAISVLATRLDLLTQVFWRDDQYKGHGLFVCRFMKDFSWHYVIIDDRIPVFGYTNNRAGKPFFARCSDPNELWVPLMEKAYAKLHGSYEALIGGYIDVALSDLTGLCSEQIILKPGYPGFAEDPYKPIRADQKRGDEFWQKLLEYKRNGTLMGCSIQPDPKNDKNVVAEGSAGQGLYYKHAYGLVDLGEITLKDKSVVRLVKVRNPWGMGEWTGPWSDQSDEREACDDEIQRVFKVIARSVGENAYSKLHREQHSQLSELVQEDIAEINQNDGTFFMTYADWSERYTHFFAGIDFADEWCGRRVEGKWDEISCGGNTSKATWINNPRFQLHVLERCHLFIAVSQNDPRGKVDGRGLVPIGFHVCSVSEGASGAVEIREPKKKAAPYYRLHPEASRQALIDGTAVEASPPPIIPGTVIAGVDDDGVPQPAYTLKQAASVDMHIEPGRYCIVPSLYMRTDKASNKTNVGPFWISVYGNKPVFELEGGEPIIEEEEIDESACKSSPSTPAPSSAVVLTPIVVPGDGARRQFENLKEEFLAQARLKGIGFREAKREFTNAGPMRRADFKRRMLNLGFKMDEVSDEKVNVLFEGLDLEKKNTIHASALLEIFVRDIDEDRVVSIVPEKEDEEVPEKVNQEGTLTLRLIGGKDLQSVQVLQTTPPLLSFPALTFGPKDMALQEACMMEVLDEIPSLIAELHPKFLLSLRPHDPIFQSRISSLLEVVKGPAKLRSGSRRRGPKKKLVRHDTTPVLHFLAAVSAKFQAAVAKEEEDRRTAPPLAETKTRFSWMALETATTTPVATETPRDGNDLHLKLHTSSYMQSLEAKRAERFRRMQLKKAEVCGDKQKLASLPRLLGGRKTGTNTLHCIDCHAAVILSGKGDGSMELTCSAQGCVHVFCTICYGKLPACEKFCDDCYLHEHGNMEVLGMQLRSVLLSKLAASDAQLIALDEMFATLDEDHSGDLTVAEFTKFLEKLALHPPLSNAQIAALMEELDVDGNGTLSLDEFKRWMLGKETAWAPEMVKDDDETWRRSPRAGRRTTLEAAERALLVPWIESVLVDLVADVLGAIANTPTPWIVTAHTTPTLEVVSKSALDVRWARDNVVFQRMAALPVIDGSTDECESIGKLFARFDVNGDGSIATDELALLLSCVGLEATALDVRLLCHRLQREHGQIFLSDFATFVSAETSVTTRARERALVETLLDLEQRIKEHRVVEGDVKTALQTLHVGMPVHELLWLSKTLLDRIGLAVDVLSLQRIALACTPCIYSPSLACAGDVLLALLQAPAGLGGTLQGFSVEVVSSAIQRLFKIAAKDEELEWEKLGPAHVEQREQGPLIEGLLRRGLRVLETPDLDSLAIENQVCVALALDALRYRDAQLPPVATHDVSRGLFLSLSRYTTLQRLEDKLRRTLQRMARVGSGQQMYQVTLAFSTDKSLHVRVLDSMLKQAMTLSFVDADMDTRGVPLFDRRPAPGASHWSLGVVNAEWYPELNAYFLALLRRLRICFRDDNGKKQPFVEFLESQSFVGKLRRLLQSTRVPFFWAVSPAMLEFSVDRATLDRANMRLQPYTMLALQALPALAAFFRQAHSNLRVHLEVLDHPTSMWLSWAEFKACLAGLRNAYASIQLLPQGDTFVTPPDDGGGCTPQWSYSTSVLVREPDECVHRSDRPVVYVDTQPILGRPDSSGTNLIPFTSLPALSQSATRTLHFVVVSVRRTVPSNAEAPHLYCTAYDPATASDYEVVGTPTNWNVNFFDPDVNPDVEKQWLALLSKMKLGRTITPKLLIRLYNKQPRSDRLIGETEVSIASTMAREGYGVHSWFAIYDPVSELCTGQIELQVQFEMKTKGGDGRAIDAAAAVKSTPKLKTMASVPATPVAPTTDDGQVTRFKQRIIELEAQLQAKPEPAPTETTSSNNLLKWKRKYEQLKQEAAEQQAATEAKLAALQQQMTKLEARTPRVEEVAPGDASASAAFAALKATLSRRCPDRPFNGLKKAMVAVAETPGKVAVPALEEVLDDFGLRLDAAQRQNVLALLDPDSSGIVSIPEFFARLSGDVALSRAASRAALEPSPRTSIAKKPSTPRIEQPPSPEVPDDAAESPAKPTKTSAPIETPQEPVERVTKRPAEKAEQPASVKPERPHAVKPVATPNAEPPKRPTKLKSLKPETTPVAARDESDEQRSNNVAFEPTSDEEVFAYLQAQLPDKWDMQFTNGGKPYFRNFVARSTQWNHPDADADAIFRSYQHATKKKSKR</sequence>
<dbReference type="SMART" id="SM00230">
    <property type="entry name" value="CysPc"/>
    <property type="match status" value="1"/>
</dbReference>
<dbReference type="GO" id="GO:0006508">
    <property type="term" value="P:proteolysis"/>
    <property type="evidence" value="ECO:0007669"/>
    <property type="project" value="UniProtKB-KW"/>
</dbReference>
<dbReference type="Gene3D" id="3.90.70.10">
    <property type="entry name" value="Cysteine proteinases"/>
    <property type="match status" value="1"/>
</dbReference>
<dbReference type="PROSITE" id="PS00139">
    <property type="entry name" value="THIOL_PROTEASE_CYS"/>
    <property type="match status" value="1"/>
</dbReference>
<feature type="active site" evidence="6 7">
    <location>
        <position position="166"/>
    </location>
</feature>
<dbReference type="Pfam" id="PF00648">
    <property type="entry name" value="Peptidase_C2"/>
    <property type="match status" value="1"/>
</dbReference>
<evidence type="ECO:0000256" key="6">
    <source>
        <dbReference type="PIRSR" id="PIRSR622684-1"/>
    </source>
</evidence>
<feature type="domain" description="EF-hand" evidence="12">
    <location>
        <begin position="1283"/>
        <end position="1318"/>
    </location>
</feature>
<feature type="compositionally biased region" description="Basic and acidic residues" evidence="9">
    <location>
        <begin position="2273"/>
        <end position="2297"/>
    </location>
</feature>
<dbReference type="SMART" id="SM00054">
    <property type="entry name" value="EFh"/>
    <property type="match status" value="4"/>
</dbReference>
<evidence type="ECO:0000256" key="9">
    <source>
        <dbReference type="SAM" id="MobiDB-lite"/>
    </source>
</evidence>
<keyword evidence="3 7" id="KW-0378">Hydrolase</keyword>
<evidence type="ECO:0000313" key="13">
    <source>
        <dbReference type="EMBL" id="EQC41168.1"/>
    </source>
</evidence>
<dbReference type="GO" id="GO:0005509">
    <property type="term" value="F:calcium ion binding"/>
    <property type="evidence" value="ECO:0007669"/>
    <property type="project" value="InterPro"/>
</dbReference>
<dbReference type="InterPro" id="IPR022683">
    <property type="entry name" value="Calpain_III"/>
</dbReference>
<dbReference type="CDD" id="cd00201">
    <property type="entry name" value="WW"/>
    <property type="match status" value="1"/>
</dbReference>
<dbReference type="InterPro" id="IPR011992">
    <property type="entry name" value="EF-hand-dom_pair"/>
</dbReference>
<dbReference type="PROSITE" id="PS01159">
    <property type="entry name" value="WW_DOMAIN_1"/>
    <property type="match status" value="1"/>
</dbReference>
<dbReference type="InterPro" id="IPR018247">
    <property type="entry name" value="EF_Hand_1_Ca_BS"/>
</dbReference>
<dbReference type="Proteomes" id="UP000030762">
    <property type="component" value="Unassembled WGS sequence"/>
</dbReference>
<dbReference type="InterPro" id="IPR022684">
    <property type="entry name" value="Calpain_cysteine_protease"/>
</dbReference>
<gene>
    <name evidence="13" type="ORF">SDRG_01145</name>
</gene>
<keyword evidence="2 7" id="KW-0645">Protease</keyword>
<keyword evidence="8" id="KW-0175">Coiled coil</keyword>
<dbReference type="SUPFAM" id="SSF51045">
    <property type="entry name" value="WW domain"/>
    <property type="match status" value="1"/>
</dbReference>
<dbReference type="SUPFAM" id="SSF54001">
    <property type="entry name" value="Cysteine proteinases"/>
    <property type="match status" value="1"/>
</dbReference>
<feature type="domain" description="EF-hand" evidence="12">
    <location>
        <begin position="1108"/>
        <end position="1143"/>
    </location>
</feature>
<reference evidence="13 14" key="1">
    <citation type="submission" date="2012-04" db="EMBL/GenBank/DDBJ databases">
        <title>The Genome Sequence of Saprolegnia declina VS20.</title>
        <authorList>
            <consortium name="The Broad Institute Genome Sequencing Platform"/>
            <person name="Russ C."/>
            <person name="Nusbaum C."/>
            <person name="Tyler B."/>
            <person name="van West P."/>
            <person name="Dieguez-Uribeondo J."/>
            <person name="de Bruijn I."/>
            <person name="Tripathy S."/>
            <person name="Jiang R."/>
            <person name="Young S.K."/>
            <person name="Zeng Q."/>
            <person name="Gargeya S."/>
            <person name="Fitzgerald M."/>
            <person name="Haas B."/>
            <person name="Abouelleil A."/>
            <person name="Alvarado L."/>
            <person name="Arachchi H.M."/>
            <person name="Berlin A."/>
            <person name="Chapman S.B."/>
            <person name="Goldberg J."/>
            <person name="Griggs A."/>
            <person name="Gujja S."/>
            <person name="Hansen M."/>
            <person name="Howarth C."/>
            <person name="Imamovic A."/>
            <person name="Larimer J."/>
            <person name="McCowen C."/>
            <person name="Montmayeur A."/>
            <person name="Murphy C."/>
            <person name="Neiman D."/>
            <person name="Pearson M."/>
            <person name="Priest M."/>
            <person name="Roberts A."/>
            <person name="Saif S."/>
            <person name="Shea T."/>
            <person name="Sisk P."/>
            <person name="Sykes S."/>
            <person name="Wortman J."/>
            <person name="Nusbaum C."/>
            <person name="Birren B."/>
        </authorList>
    </citation>
    <scope>NUCLEOTIDE SEQUENCE [LARGE SCALE GENOMIC DNA]</scope>
    <source>
        <strain evidence="13 14">VS20</strain>
    </source>
</reference>
<dbReference type="InterPro" id="IPR036020">
    <property type="entry name" value="WW_dom_sf"/>
</dbReference>
<dbReference type="Pfam" id="PF13499">
    <property type="entry name" value="EF-hand_7"/>
    <property type="match status" value="1"/>
</dbReference>
<dbReference type="SMART" id="SM00456">
    <property type="entry name" value="WW"/>
    <property type="match status" value="1"/>
</dbReference>
<keyword evidence="5" id="KW-0106">Calcium</keyword>
<dbReference type="InterPro" id="IPR038765">
    <property type="entry name" value="Papain-like_cys_pep_sf"/>
</dbReference>
<dbReference type="Gene3D" id="2.60.120.380">
    <property type="match status" value="1"/>
</dbReference>
<dbReference type="STRING" id="1156394.T0S7Q2"/>
<evidence type="ECO:0000259" key="12">
    <source>
        <dbReference type="PROSITE" id="PS50222"/>
    </source>
</evidence>
<dbReference type="Gene3D" id="2.20.70.10">
    <property type="match status" value="1"/>
</dbReference>
<evidence type="ECO:0000256" key="4">
    <source>
        <dbReference type="ARBA" id="ARBA00022807"/>
    </source>
</evidence>
<dbReference type="EMBL" id="JH767134">
    <property type="protein sequence ID" value="EQC41168.1"/>
    <property type="molecule type" value="Genomic_DNA"/>
</dbReference>
<dbReference type="Gene3D" id="1.10.238.10">
    <property type="entry name" value="EF-hand"/>
    <property type="match status" value="2"/>
</dbReference>
<dbReference type="CDD" id="cd00051">
    <property type="entry name" value="EFh"/>
    <property type="match status" value="1"/>
</dbReference>
<evidence type="ECO:0000256" key="8">
    <source>
        <dbReference type="SAM" id="Coils"/>
    </source>
</evidence>
<organism evidence="13 14">
    <name type="scientific">Saprolegnia diclina (strain VS20)</name>
    <dbReference type="NCBI Taxonomy" id="1156394"/>
    <lineage>
        <taxon>Eukaryota</taxon>
        <taxon>Sar</taxon>
        <taxon>Stramenopiles</taxon>
        <taxon>Oomycota</taxon>
        <taxon>Saprolegniomycetes</taxon>
        <taxon>Saprolegniales</taxon>
        <taxon>Saprolegniaceae</taxon>
        <taxon>Saprolegnia</taxon>
    </lineage>
</organism>
<evidence type="ECO:0000256" key="2">
    <source>
        <dbReference type="ARBA" id="ARBA00022670"/>
    </source>
</evidence>
<dbReference type="CDD" id="cd00044">
    <property type="entry name" value="CysPc"/>
    <property type="match status" value="1"/>
</dbReference>
<accession>T0S7Q2</accession>
<dbReference type="VEuPathDB" id="FungiDB:SDRG_01145"/>
<dbReference type="PROSITE" id="PS50203">
    <property type="entry name" value="CALPAIN_CAT"/>
    <property type="match status" value="1"/>
</dbReference>
<dbReference type="InterPro" id="IPR036213">
    <property type="entry name" value="Calpain_III_sf"/>
</dbReference>
<dbReference type="InterPro" id="IPR001202">
    <property type="entry name" value="WW_dom"/>
</dbReference>
<evidence type="ECO:0000259" key="11">
    <source>
        <dbReference type="PROSITE" id="PS50203"/>
    </source>
</evidence>
<dbReference type="InterPro" id="IPR001300">
    <property type="entry name" value="Peptidase_C2_calpain_cat"/>
</dbReference>
<dbReference type="InterPro" id="IPR022682">
    <property type="entry name" value="Calpain_domain_III"/>
</dbReference>
<name>T0S7Q2_SAPDV</name>
<evidence type="ECO:0000313" key="14">
    <source>
        <dbReference type="Proteomes" id="UP000030762"/>
    </source>
</evidence>
<evidence type="ECO:0000256" key="1">
    <source>
        <dbReference type="ARBA" id="ARBA00007623"/>
    </source>
</evidence>
<dbReference type="PRINTS" id="PR00704">
    <property type="entry name" value="CALPAIN"/>
</dbReference>
<dbReference type="RefSeq" id="XP_008604882.1">
    <property type="nucleotide sequence ID" value="XM_008606660.1"/>
</dbReference>
<dbReference type="SMART" id="SM00720">
    <property type="entry name" value="calpain_III"/>
    <property type="match status" value="1"/>
</dbReference>
<evidence type="ECO:0000256" key="7">
    <source>
        <dbReference type="PROSITE-ProRule" id="PRU00239"/>
    </source>
</evidence>
<dbReference type="InParanoid" id="T0S7Q2"/>
<feature type="domain" description="WW" evidence="10">
    <location>
        <begin position="2356"/>
        <end position="2389"/>
    </location>
</feature>
<dbReference type="PANTHER" id="PTHR10183:SF379">
    <property type="entry name" value="CALPAIN-5"/>
    <property type="match status" value="1"/>
</dbReference>
<feature type="region of interest" description="Disordered" evidence="9">
    <location>
        <begin position="2220"/>
        <end position="2344"/>
    </location>
</feature>
<proteinExistence type="inferred from homology"/>
<keyword evidence="4 7" id="KW-0788">Thiol protease</keyword>
<dbReference type="eggNOG" id="KOG0045">
    <property type="taxonomic scope" value="Eukaryota"/>
</dbReference>
<dbReference type="GO" id="GO:0004198">
    <property type="term" value="F:calcium-dependent cysteine-type endopeptidase activity"/>
    <property type="evidence" value="ECO:0007669"/>
    <property type="project" value="InterPro"/>
</dbReference>
<keyword evidence="14" id="KW-1185">Reference proteome</keyword>
<evidence type="ECO:0000259" key="10">
    <source>
        <dbReference type="PROSITE" id="PS50020"/>
    </source>
</evidence>
<dbReference type="PROSITE" id="PS50222">
    <property type="entry name" value="EF_HAND_2"/>
    <property type="match status" value="3"/>
</dbReference>
<dbReference type="PROSITE" id="PS50020">
    <property type="entry name" value="WW_DOMAIN_2"/>
    <property type="match status" value="1"/>
</dbReference>
<dbReference type="GeneID" id="19941872"/>
<dbReference type="PANTHER" id="PTHR10183">
    <property type="entry name" value="CALPAIN"/>
    <property type="match status" value="1"/>
</dbReference>
<dbReference type="Pfam" id="PF13202">
    <property type="entry name" value="EF-hand_5"/>
    <property type="match status" value="1"/>
</dbReference>
<dbReference type="Pfam" id="PF01067">
    <property type="entry name" value="Calpain_III"/>
    <property type="match status" value="1"/>
</dbReference>
<protein>
    <submittedName>
        <fullName evidence="13">Uncharacterized protein</fullName>
    </submittedName>
</protein>
<dbReference type="SUPFAM" id="SSF47473">
    <property type="entry name" value="EF-hand"/>
    <property type="match status" value="2"/>
</dbReference>
<feature type="domain" description="Calpain catalytic" evidence="11">
    <location>
        <begin position="61"/>
        <end position="456"/>
    </location>
</feature>
<dbReference type="SUPFAM" id="SSF49758">
    <property type="entry name" value="Calpain large subunit, middle domain (domain III)"/>
    <property type="match status" value="1"/>
</dbReference>
<feature type="active site" evidence="6 7">
    <location>
        <position position="374"/>
    </location>
</feature>
<evidence type="ECO:0000256" key="5">
    <source>
        <dbReference type="ARBA" id="ARBA00022837"/>
    </source>
</evidence>
<evidence type="ECO:0000256" key="3">
    <source>
        <dbReference type="ARBA" id="ARBA00022801"/>
    </source>
</evidence>
<feature type="coiled-coil region" evidence="8">
    <location>
        <begin position="2075"/>
        <end position="2120"/>
    </location>
</feature>
<dbReference type="InterPro" id="IPR000169">
    <property type="entry name" value="Pept_cys_AS"/>
</dbReference>
<dbReference type="InterPro" id="IPR002048">
    <property type="entry name" value="EF_hand_dom"/>
</dbReference>
<dbReference type="PROSITE" id="PS00018">
    <property type="entry name" value="EF_HAND_1"/>
    <property type="match status" value="4"/>
</dbReference>
<feature type="domain" description="EF-hand" evidence="12">
    <location>
        <begin position="1146"/>
        <end position="1181"/>
    </location>
</feature>
<dbReference type="OMA" id="QANGAFF"/>
<dbReference type="OrthoDB" id="268518at2759"/>